<gene>
    <name evidence="7" type="ordered locus">Hhal_2437</name>
</gene>
<evidence type="ECO:0000256" key="4">
    <source>
        <dbReference type="ARBA" id="ARBA00022989"/>
    </source>
</evidence>
<dbReference type="eggNOG" id="COG3312">
    <property type="taxonomic scope" value="Bacteria"/>
</dbReference>
<keyword evidence="4 6" id="KW-1133">Transmembrane helix</keyword>
<keyword evidence="8" id="KW-1185">Reference proteome</keyword>
<feature type="transmembrane region" description="Helical" evidence="6">
    <location>
        <begin position="115"/>
        <end position="138"/>
    </location>
</feature>
<feature type="transmembrane region" description="Helical" evidence="6">
    <location>
        <begin position="53"/>
        <end position="75"/>
    </location>
</feature>
<dbReference type="GO" id="GO:0005886">
    <property type="term" value="C:plasma membrane"/>
    <property type="evidence" value="ECO:0007669"/>
    <property type="project" value="UniProtKB-SubCell"/>
</dbReference>
<dbReference type="Pfam" id="PF03899">
    <property type="entry name" value="ATP-synt_I"/>
    <property type="match status" value="1"/>
</dbReference>
<organism evidence="7 8">
    <name type="scientific">Halorhodospira halophila (strain DSM 244 / SL1)</name>
    <name type="common">Ectothiorhodospira halophila (strain DSM 244 / SL1)</name>
    <dbReference type="NCBI Taxonomy" id="349124"/>
    <lineage>
        <taxon>Bacteria</taxon>
        <taxon>Pseudomonadati</taxon>
        <taxon>Pseudomonadota</taxon>
        <taxon>Gammaproteobacteria</taxon>
        <taxon>Chromatiales</taxon>
        <taxon>Ectothiorhodospiraceae</taxon>
        <taxon>Halorhodospira</taxon>
    </lineage>
</organism>
<evidence type="ECO:0000313" key="8">
    <source>
        <dbReference type="Proteomes" id="UP000000647"/>
    </source>
</evidence>
<reference evidence="8" key="1">
    <citation type="submission" date="2006-12" db="EMBL/GenBank/DDBJ databases">
        <title>Complete sequence of Halorhodospira halophila SL1.</title>
        <authorList>
            <consortium name="US DOE Joint Genome Institute"/>
            <person name="Copeland A."/>
            <person name="Lucas S."/>
            <person name="Lapidus A."/>
            <person name="Barry K."/>
            <person name="Detter J.C."/>
            <person name="Glavina del Rio T."/>
            <person name="Hammon N."/>
            <person name="Israni S."/>
            <person name="Dalin E."/>
            <person name="Tice H."/>
            <person name="Pitluck S."/>
            <person name="Saunders E."/>
            <person name="Brettin T."/>
            <person name="Bruce D."/>
            <person name="Han C."/>
            <person name="Tapia R."/>
            <person name="Schmutz J."/>
            <person name="Larimer F."/>
            <person name="Land M."/>
            <person name="Hauser L."/>
            <person name="Kyrpides N."/>
            <person name="Mikhailova N."/>
            <person name="Hoff W."/>
            <person name="Richardson P."/>
        </authorList>
    </citation>
    <scope>NUCLEOTIDE SEQUENCE [LARGE SCALE GENOMIC DNA]</scope>
    <source>
        <strain evidence="8">DSM 244 / SL1</strain>
    </source>
</reference>
<dbReference type="InterPro" id="IPR005598">
    <property type="entry name" value="ATP_synth_I"/>
</dbReference>
<keyword evidence="2" id="KW-1003">Cell membrane</keyword>
<keyword evidence="5 6" id="KW-0472">Membrane</keyword>
<feature type="transmembrane region" description="Helical" evidence="6">
    <location>
        <begin position="26"/>
        <end position="47"/>
    </location>
</feature>
<dbReference type="EMBL" id="CP000544">
    <property type="protein sequence ID" value="ABM63200.1"/>
    <property type="molecule type" value="Genomic_DNA"/>
</dbReference>
<feature type="transmembrane region" description="Helical" evidence="6">
    <location>
        <begin position="87"/>
        <end position="109"/>
    </location>
</feature>
<accession>A1WZT8</accession>
<name>A1WZT8_HALHL</name>
<sequence length="140" mass="14925">MEVSEALNQDYEPQGMWRSRAPALRVVLGVLLAQAGVGAIAAGLWLLDGGWSAIAAACGAAIAIVPSAYYAAHVFSKAPGTAPRQVLRAFYVGEVVKLILTAVLFIIALRWLSGHFVPLITTYAAALGTYWFFFLGALRT</sequence>
<evidence type="ECO:0000256" key="6">
    <source>
        <dbReference type="SAM" id="Phobius"/>
    </source>
</evidence>
<evidence type="ECO:0000313" key="7">
    <source>
        <dbReference type="EMBL" id="ABM63200.1"/>
    </source>
</evidence>
<dbReference type="RefSeq" id="WP_011815222.1">
    <property type="nucleotide sequence ID" value="NC_008789.1"/>
</dbReference>
<evidence type="ECO:0000256" key="3">
    <source>
        <dbReference type="ARBA" id="ARBA00022692"/>
    </source>
</evidence>
<keyword evidence="3 6" id="KW-0812">Transmembrane</keyword>
<comment type="subcellular location">
    <subcellularLocation>
        <location evidence="1">Cell membrane</location>
        <topology evidence="1">Multi-pass membrane protein</topology>
    </subcellularLocation>
</comment>
<protein>
    <submittedName>
        <fullName evidence="7">ATP synthase I chain</fullName>
    </submittedName>
</protein>
<evidence type="ECO:0000256" key="5">
    <source>
        <dbReference type="ARBA" id="ARBA00023136"/>
    </source>
</evidence>
<proteinExistence type="predicted"/>
<reference evidence="7 8" key="2">
    <citation type="journal article" date="2013" name="Stand. Genomic Sci.">
        <title>Complete genome sequence of Halorhodospira halophila SL1.</title>
        <authorList>
            <person name="Challacombe J.F."/>
            <person name="Majid S."/>
            <person name="Deole R."/>
            <person name="Brettin T.S."/>
            <person name="Bruce D."/>
            <person name="Delano S.F."/>
            <person name="Detter J.C."/>
            <person name="Gleasner C.D."/>
            <person name="Han C.S."/>
            <person name="Misra M."/>
            <person name="Reitenga K.G."/>
            <person name="Mikhailova N."/>
            <person name="Woyke T."/>
            <person name="Pitluck S."/>
            <person name="Nolan M."/>
            <person name="Land M.L."/>
            <person name="Saunders E."/>
            <person name="Tapia R."/>
            <person name="Lapidus A."/>
            <person name="Ivanova N."/>
            <person name="Hoff W.D."/>
        </authorList>
    </citation>
    <scope>NUCLEOTIDE SEQUENCE [LARGE SCALE GENOMIC DNA]</scope>
    <source>
        <strain evidence="8">DSM 244 / SL1</strain>
    </source>
</reference>
<dbReference type="Proteomes" id="UP000000647">
    <property type="component" value="Chromosome"/>
</dbReference>
<evidence type="ECO:0000256" key="1">
    <source>
        <dbReference type="ARBA" id="ARBA00004651"/>
    </source>
</evidence>
<evidence type="ECO:0000256" key="2">
    <source>
        <dbReference type="ARBA" id="ARBA00022475"/>
    </source>
</evidence>
<dbReference type="HOGENOM" id="CLU_121415_3_2_6"/>
<dbReference type="KEGG" id="hha:Hhal_2437"/>
<dbReference type="STRING" id="349124.Hhal_2437"/>
<dbReference type="AlphaFoldDB" id="A1WZT8"/>